<dbReference type="Proteomes" id="UP000644756">
    <property type="component" value="Unassembled WGS sequence"/>
</dbReference>
<evidence type="ECO:0000313" key="1">
    <source>
        <dbReference type="EMBL" id="GGF90829.1"/>
    </source>
</evidence>
<evidence type="ECO:0000313" key="2">
    <source>
        <dbReference type="Proteomes" id="UP000644756"/>
    </source>
</evidence>
<dbReference type="EMBL" id="BMGR01000001">
    <property type="protein sequence ID" value="GGF90829.1"/>
    <property type="molecule type" value="Genomic_DNA"/>
</dbReference>
<reference evidence="1" key="1">
    <citation type="journal article" date="2014" name="Int. J. Syst. Evol. Microbiol.">
        <title>Complete genome sequence of Corynebacterium casei LMG S-19264T (=DSM 44701T), isolated from a smear-ripened cheese.</title>
        <authorList>
            <consortium name="US DOE Joint Genome Institute (JGI-PGF)"/>
            <person name="Walter F."/>
            <person name="Albersmeier A."/>
            <person name="Kalinowski J."/>
            <person name="Ruckert C."/>
        </authorList>
    </citation>
    <scope>NUCLEOTIDE SEQUENCE</scope>
    <source>
        <strain evidence="1">CGMCC 1.12987</strain>
    </source>
</reference>
<dbReference type="AlphaFoldDB" id="A0A917CJH9"/>
<organism evidence="1 2">
    <name type="scientific">Paenibacillus abyssi</name>
    <dbReference type="NCBI Taxonomy" id="1340531"/>
    <lineage>
        <taxon>Bacteria</taxon>
        <taxon>Bacillati</taxon>
        <taxon>Bacillota</taxon>
        <taxon>Bacilli</taxon>
        <taxon>Bacillales</taxon>
        <taxon>Paenibacillaceae</taxon>
        <taxon>Paenibacillus</taxon>
    </lineage>
</organism>
<sequence>MKRDGMSIYGQAYIPGDGAGWYIMKKQQSGQIVTTDSVAGHVVSD</sequence>
<name>A0A917CJH9_9BACL</name>
<accession>A0A917CJH9</accession>
<gene>
    <name evidence="1" type="ORF">GCM10010916_05220</name>
</gene>
<reference evidence="1" key="2">
    <citation type="submission" date="2020-09" db="EMBL/GenBank/DDBJ databases">
        <authorList>
            <person name="Sun Q."/>
            <person name="Zhou Y."/>
        </authorList>
    </citation>
    <scope>NUCLEOTIDE SEQUENCE</scope>
    <source>
        <strain evidence="1">CGMCC 1.12987</strain>
    </source>
</reference>
<proteinExistence type="predicted"/>
<keyword evidence="2" id="KW-1185">Reference proteome</keyword>
<comment type="caution">
    <text evidence="1">The sequence shown here is derived from an EMBL/GenBank/DDBJ whole genome shotgun (WGS) entry which is preliminary data.</text>
</comment>
<protein>
    <submittedName>
        <fullName evidence="1">Uncharacterized protein</fullName>
    </submittedName>
</protein>